<dbReference type="Pfam" id="PF05544">
    <property type="entry name" value="Pro_racemase"/>
    <property type="match status" value="1"/>
</dbReference>
<gene>
    <name evidence="2" type="ORF">GCM10007971_31630</name>
</gene>
<dbReference type="Gene3D" id="3.10.310.10">
    <property type="entry name" value="Diaminopimelate Epimerase, Chain A, domain 1"/>
    <property type="match status" value="2"/>
</dbReference>
<sequence>MNLSKMFSTIDTHVAGEPFRIVTQSPIRLNERDVYANNERLQTSFASEKALLINEPRGHRGMTGCIVTSSRHADFSLFFFSHDGATFKYPGLAAALTALLETGNIRQNESGVYRVETVHGIYELNTSFINGEVKEVQFETDEVGPIEKMPVCEAVTVAGQRKYLVFPFTEEVPELTTTFISEVTRWGRTTVEEWHAAKEEFTGLILADFAAAQQGLARSVTFESDGSITRSAGVDSTIALFAVLRKSYPEMGWLENRSVFDEPIIAETLPEDEKRYSVLLRAIVTGTHEFLFDETDPLRDGFILT</sequence>
<dbReference type="RefSeq" id="WP_188858760.1">
    <property type="nucleotide sequence ID" value="NZ_BMOS01000030.1"/>
</dbReference>
<accession>A0A917Y340</accession>
<proteinExistence type="inferred from homology"/>
<evidence type="ECO:0000313" key="2">
    <source>
        <dbReference type="EMBL" id="GGN64121.1"/>
    </source>
</evidence>
<comment type="caution">
    <text evidence="2">The sequence shown here is derived from an EMBL/GenBank/DDBJ whole genome shotgun (WGS) entry which is preliminary data.</text>
</comment>
<protein>
    <submittedName>
        <fullName evidence="2">Proline racemase</fullName>
    </submittedName>
</protein>
<dbReference type="GO" id="GO:0047580">
    <property type="term" value="F:4-hydroxyproline epimerase activity"/>
    <property type="evidence" value="ECO:0007669"/>
    <property type="project" value="TreeGrafter"/>
</dbReference>
<dbReference type="InterPro" id="IPR008794">
    <property type="entry name" value="Pro_racemase_fam"/>
</dbReference>
<keyword evidence="3" id="KW-1185">Reference proteome</keyword>
<evidence type="ECO:0000256" key="1">
    <source>
        <dbReference type="ARBA" id="ARBA00007529"/>
    </source>
</evidence>
<name>A0A917Y340_9BACI</name>
<dbReference type="PANTHER" id="PTHR33442">
    <property type="entry name" value="TRANS-3-HYDROXY-L-PROLINE DEHYDRATASE"/>
    <property type="match status" value="1"/>
</dbReference>
<evidence type="ECO:0000313" key="3">
    <source>
        <dbReference type="Proteomes" id="UP000624041"/>
    </source>
</evidence>
<dbReference type="Proteomes" id="UP000624041">
    <property type="component" value="Unassembled WGS sequence"/>
</dbReference>
<dbReference type="AlphaFoldDB" id="A0A917Y340"/>
<organism evidence="2 3">
    <name type="scientific">Oceanobacillus indicireducens</name>
    <dbReference type="NCBI Taxonomy" id="1004261"/>
    <lineage>
        <taxon>Bacteria</taxon>
        <taxon>Bacillati</taxon>
        <taxon>Bacillota</taxon>
        <taxon>Bacilli</taxon>
        <taxon>Bacillales</taxon>
        <taxon>Bacillaceae</taxon>
        <taxon>Oceanobacillus</taxon>
    </lineage>
</organism>
<dbReference type="SUPFAM" id="SSF54506">
    <property type="entry name" value="Diaminopimelate epimerase-like"/>
    <property type="match status" value="1"/>
</dbReference>
<reference evidence="2" key="2">
    <citation type="submission" date="2020-09" db="EMBL/GenBank/DDBJ databases">
        <authorList>
            <person name="Sun Q."/>
            <person name="Ohkuma M."/>
        </authorList>
    </citation>
    <scope>NUCLEOTIDE SEQUENCE</scope>
    <source>
        <strain evidence="2">JCM 17251</strain>
    </source>
</reference>
<reference evidence="2" key="1">
    <citation type="journal article" date="2014" name="Int. J. Syst. Evol. Microbiol.">
        <title>Complete genome sequence of Corynebacterium casei LMG S-19264T (=DSM 44701T), isolated from a smear-ripened cheese.</title>
        <authorList>
            <consortium name="US DOE Joint Genome Institute (JGI-PGF)"/>
            <person name="Walter F."/>
            <person name="Albersmeier A."/>
            <person name="Kalinowski J."/>
            <person name="Ruckert C."/>
        </authorList>
    </citation>
    <scope>NUCLEOTIDE SEQUENCE</scope>
    <source>
        <strain evidence="2">JCM 17251</strain>
    </source>
</reference>
<comment type="similarity">
    <text evidence="1">Belongs to the proline racemase family.</text>
</comment>
<dbReference type="EMBL" id="BMOS01000030">
    <property type="protein sequence ID" value="GGN64121.1"/>
    <property type="molecule type" value="Genomic_DNA"/>
</dbReference>
<dbReference type="PANTHER" id="PTHR33442:SF1">
    <property type="entry name" value="TRANS-3-HYDROXY-L-PROLINE DEHYDRATASE"/>
    <property type="match status" value="1"/>
</dbReference>